<name>A0A1I7XYE1_9BILA</name>
<organism evidence="1 2">
    <name type="scientific">Steinernema glaseri</name>
    <dbReference type="NCBI Taxonomy" id="37863"/>
    <lineage>
        <taxon>Eukaryota</taxon>
        <taxon>Metazoa</taxon>
        <taxon>Ecdysozoa</taxon>
        <taxon>Nematoda</taxon>
        <taxon>Chromadorea</taxon>
        <taxon>Rhabditida</taxon>
        <taxon>Tylenchina</taxon>
        <taxon>Panagrolaimomorpha</taxon>
        <taxon>Strongyloidoidea</taxon>
        <taxon>Steinernematidae</taxon>
        <taxon>Steinernema</taxon>
    </lineage>
</organism>
<sequence>QYVQCVCQLVDLDKCVKMSPNSSLGLIGVYPIGNRKFFVTLTEGSLATSYENSCPVNPSCFHAFLVLPKISCDEMTWKASRQKYAEVCTNKEWFAA</sequence>
<protein>
    <submittedName>
        <fullName evidence="2">HECT domain-containing protein</fullName>
    </submittedName>
</protein>
<reference evidence="2" key="1">
    <citation type="submission" date="2016-11" db="UniProtKB">
        <authorList>
            <consortium name="WormBaseParasite"/>
        </authorList>
    </citation>
    <scope>IDENTIFICATION</scope>
</reference>
<keyword evidence="1" id="KW-1185">Reference proteome</keyword>
<dbReference type="Proteomes" id="UP000095287">
    <property type="component" value="Unplaced"/>
</dbReference>
<proteinExistence type="predicted"/>
<evidence type="ECO:0000313" key="2">
    <source>
        <dbReference type="WBParaSite" id="L893_g10866.t1"/>
    </source>
</evidence>
<evidence type="ECO:0000313" key="1">
    <source>
        <dbReference type="Proteomes" id="UP000095287"/>
    </source>
</evidence>
<dbReference type="WBParaSite" id="L893_g10866.t1">
    <property type="protein sequence ID" value="L893_g10866.t1"/>
    <property type="gene ID" value="L893_g10866"/>
</dbReference>
<accession>A0A1I7XYE1</accession>
<dbReference type="AlphaFoldDB" id="A0A1I7XYE1"/>